<feature type="region of interest" description="Disordered" evidence="5">
    <location>
        <begin position="598"/>
        <end position="651"/>
    </location>
</feature>
<dbReference type="Proteomes" id="UP000038830">
    <property type="component" value="Unassembled WGS sequence"/>
</dbReference>
<proteinExistence type="inferred from homology"/>
<evidence type="ECO:0000256" key="1">
    <source>
        <dbReference type="ARBA" id="ARBA00007374"/>
    </source>
</evidence>
<dbReference type="PANTHER" id="PTHR12400">
    <property type="entry name" value="INOSITOL POLYPHOSPHATE KINASE"/>
    <property type="match status" value="1"/>
</dbReference>
<protein>
    <recommendedName>
        <fullName evidence="4">Kinase</fullName>
        <ecNumber evidence="4">2.7.-.-</ecNumber>
    </recommendedName>
</protein>
<dbReference type="SUPFAM" id="SSF56104">
    <property type="entry name" value="SAICAR synthase-like"/>
    <property type="match status" value="1"/>
</dbReference>
<evidence type="ECO:0000256" key="3">
    <source>
        <dbReference type="ARBA" id="ARBA00022777"/>
    </source>
</evidence>
<feature type="compositionally biased region" description="Polar residues" evidence="5">
    <location>
        <begin position="52"/>
        <end position="61"/>
    </location>
</feature>
<feature type="compositionally biased region" description="Polar residues" evidence="5">
    <location>
        <begin position="77"/>
        <end position="90"/>
    </location>
</feature>
<comment type="similarity">
    <text evidence="1 4">Belongs to the inositol phosphokinase (IPK) family.</text>
</comment>
<dbReference type="GO" id="GO:0005737">
    <property type="term" value="C:cytoplasm"/>
    <property type="evidence" value="ECO:0007669"/>
    <property type="project" value="TreeGrafter"/>
</dbReference>
<dbReference type="AlphaFoldDB" id="A0A0H5C3K2"/>
<feature type="compositionally biased region" description="Basic and acidic residues" evidence="5">
    <location>
        <begin position="634"/>
        <end position="645"/>
    </location>
</feature>
<reference evidence="7" key="1">
    <citation type="journal article" date="2015" name="J. Biotechnol.">
        <title>The structure of the Cyberlindnera jadinii genome and its relation to Candida utilis analyzed by the occurrence of single nucleotide polymorphisms.</title>
        <authorList>
            <person name="Rupp O."/>
            <person name="Brinkrolf K."/>
            <person name="Buerth C."/>
            <person name="Kunigo M."/>
            <person name="Schneider J."/>
            <person name="Jaenicke S."/>
            <person name="Goesmann A."/>
            <person name="Puehler A."/>
            <person name="Jaeger K.-E."/>
            <person name="Ernst J.F."/>
        </authorList>
    </citation>
    <scope>NUCLEOTIDE SEQUENCE [LARGE SCALE GENOMIC DNA]</scope>
    <source>
        <strain evidence="7">ATCC 18201 / CBS 1600 / BCRC 20928 / JCM 3617 / NBRC 0987 / NRRL Y-1542</strain>
    </source>
</reference>
<dbReference type="GO" id="GO:0046854">
    <property type="term" value="P:phosphatidylinositol phosphate biosynthetic process"/>
    <property type="evidence" value="ECO:0007669"/>
    <property type="project" value="TreeGrafter"/>
</dbReference>
<evidence type="ECO:0000256" key="2">
    <source>
        <dbReference type="ARBA" id="ARBA00022679"/>
    </source>
</evidence>
<feature type="compositionally biased region" description="Polar residues" evidence="5">
    <location>
        <begin position="546"/>
        <end position="572"/>
    </location>
</feature>
<organism evidence="6 7">
    <name type="scientific">Cyberlindnera jadinii (strain ATCC 18201 / CBS 1600 / BCRC 20928 / JCM 3617 / NBRC 0987 / NRRL Y-1542)</name>
    <name type="common">Torula yeast</name>
    <name type="synonym">Candida utilis</name>
    <dbReference type="NCBI Taxonomy" id="983966"/>
    <lineage>
        <taxon>Eukaryota</taxon>
        <taxon>Fungi</taxon>
        <taxon>Dikarya</taxon>
        <taxon>Ascomycota</taxon>
        <taxon>Saccharomycotina</taxon>
        <taxon>Saccharomycetes</taxon>
        <taxon>Phaffomycetales</taxon>
        <taxon>Phaffomycetaceae</taxon>
        <taxon>Cyberlindnera</taxon>
    </lineage>
</organism>
<evidence type="ECO:0000256" key="4">
    <source>
        <dbReference type="RuleBase" id="RU363090"/>
    </source>
</evidence>
<keyword evidence="3 4" id="KW-0418">Kinase</keyword>
<dbReference type="GO" id="GO:0000824">
    <property type="term" value="F:inositol-1,4,5,6-tetrakisphosphate 3-kinase activity"/>
    <property type="evidence" value="ECO:0007669"/>
    <property type="project" value="TreeGrafter"/>
</dbReference>
<gene>
    <name evidence="6" type="ORF">BN1211_2842</name>
</gene>
<feature type="compositionally biased region" description="Polar residues" evidence="5">
    <location>
        <begin position="521"/>
        <end position="538"/>
    </location>
</feature>
<evidence type="ECO:0000313" key="7">
    <source>
        <dbReference type="Proteomes" id="UP000038830"/>
    </source>
</evidence>
<feature type="compositionally biased region" description="Basic and acidic residues" evidence="5">
    <location>
        <begin position="606"/>
        <end position="615"/>
    </location>
</feature>
<dbReference type="GO" id="GO:0008440">
    <property type="term" value="F:inositol-1,4,5-trisphosphate 3-kinase activity"/>
    <property type="evidence" value="ECO:0007669"/>
    <property type="project" value="TreeGrafter"/>
</dbReference>
<dbReference type="PANTHER" id="PTHR12400:SF21">
    <property type="entry name" value="KINASE"/>
    <property type="match status" value="1"/>
</dbReference>
<feature type="region of interest" description="Disordered" evidence="5">
    <location>
        <begin position="506"/>
        <end position="584"/>
    </location>
</feature>
<name>A0A0H5C3K2_CYBJN</name>
<dbReference type="InterPro" id="IPR038286">
    <property type="entry name" value="IPK_sf"/>
</dbReference>
<dbReference type="Gene3D" id="3.30.470.160">
    <property type="entry name" value="Inositol polyphosphate kinase"/>
    <property type="match status" value="1"/>
</dbReference>
<feature type="region of interest" description="Disordered" evidence="5">
    <location>
        <begin position="1"/>
        <end position="90"/>
    </location>
</feature>
<sequence length="928" mass="104972">MVDKKGSGYKQSAMPLASSSSPPSQQEHDQQQQQQTNLTGRKAAHSLRLFRNDNTSSSAVQISDDHTGVRSSRKHSTVSPLKTSTASRRTPSISAASVSNLSSDIKGLKLVAPQLLDSPFDDALAKREQHRCRTLSPEGVLVKDDDKDADEVEIVHTMGNIGDSKATMAVLEPVSSATYIPKGHEGERIHLKEELDFDHLSTTTTRSDDASIVTNTSTVIAAPSNLASDELLRHPIHEEQEEAEQSYVKFAKDSQVYEYQHHEDEFPDLHLHNHYHHHHDSDQLDGMHHEPETEFSLAVELTPFKNKVGGHTAIFRFSHRAVCKALVNRENTWYEIIEQNHADILKFMPKYIGVLNVRYTTLVEEPDESNNSLNDISLEHTTSLPGIEDLNDGQGKDDENLKLKHSSSYQEELPPEVVLDDNKHIIPESLWDHYSSSVPSPASSFSYMSETSPCQSPRALYNTSQHNNPTSPNVNSLGSTTVNRKLQELVLQEVFAPIRSKRSFRSLKHSVSPRLYPQRTPMDTAQQRPHRLSASSSDLGRRPKFNSGTTLKKNSTSLVDLQKAVQTKQQQRNQDKGPQPLDSHVEQNYIKNNDTMDDELNILDDSSPRLHSAPEHHRRTSDSIFQMDDEADDESRSVTETKDGDLSDAMSPLMMPSRAIHKRQRIERFILLEDLTSGMKKPSVLDLKMGTRQYGVEAAYKKKKSQRKKCASTTSRQLGVRICGLQIWDKKSQHFIERDKYFGRRVRAGFQFAACIARYLYDGECVYSILIKIPKLISDIEELEKAVLQLEGYRLYGSSLLLMYDGVDMSTVSVHIIDFAQCITPEYQSSTATFPPKHPNDADQGYLRGLASLKFYLKMLFSDLTRVNYETFELAHQYLNSNKEALKKTPVSWMDLFDKLEENDPNFYQKELDEIPSFALNDIGDVSE</sequence>
<dbReference type="InterPro" id="IPR005522">
    <property type="entry name" value="IPK"/>
</dbReference>
<accession>A0A0H5C3K2</accession>
<evidence type="ECO:0000313" key="6">
    <source>
        <dbReference type="EMBL" id="CEP22476.1"/>
    </source>
</evidence>
<dbReference type="GO" id="GO:0005634">
    <property type="term" value="C:nucleus"/>
    <property type="evidence" value="ECO:0007669"/>
    <property type="project" value="TreeGrafter"/>
</dbReference>
<keyword evidence="2 4" id="KW-0808">Transferase</keyword>
<dbReference type="Pfam" id="PF03770">
    <property type="entry name" value="IPK"/>
    <property type="match status" value="1"/>
</dbReference>
<dbReference type="EC" id="2.7.-.-" evidence="4"/>
<dbReference type="GO" id="GO:0032958">
    <property type="term" value="P:inositol phosphate biosynthetic process"/>
    <property type="evidence" value="ECO:0007669"/>
    <property type="project" value="InterPro"/>
</dbReference>
<evidence type="ECO:0000256" key="5">
    <source>
        <dbReference type="SAM" id="MobiDB-lite"/>
    </source>
</evidence>
<feature type="compositionally biased region" description="Low complexity" evidence="5">
    <location>
        <begin position="11"/>
        <end position="35"/>
    </location>
</feature>
<dbReference type="EMBL" id="CDQK01000003">
    <property type="protein sequence ID" value="CEP22476.1"/>
    <property type="molecule type" value="Genomic_DNA"/>
</dbReference>